<dbReference type="InterPro" id="IPR000436">
    <property type="entry name" value="Sushi_SCR_CCP_dom"/>
</dbReference>
<keyword evidence="2" id="KW-1015">Disulfide bond</keyword>
<feature type="domain" description="Sushi" evidence="5">
    <location>
        <begin position="96"/>
        <end position="160"/>
    </location>
</feature>
<name>A0A210PDF8_MIZYE</name>
<keyword evidence="7" id="KW-1185">Reference proteome</keyword>
<comment type="caution">
    <text evidence="6">The sequence shown here is derived from an EMBL/GenBank/DDBJ whole genome shotgun (WGS) entry which is preliminary data.</text>
</comment>
<accession>A0A210PDF8</accession>
<dbReference type="STRING" id="6573.A0A210PDF8"/>
<organism evidence="6 7">
    <name type="scientific">Mizuhopecten yessoensis</name>
    <name type="common">Japanese scallop</name>
    <name type="synonym">Patinopecten yessoensis</name>
    <dbReference type="NCBI Taxonomy" id="6573"/>
    <lineage>
        <taxon>Eukaryota</taxon>
        <taxon>Metazoa</taxon>
        <taxon>Spiralia</taxon>
        <taxon>Lophotrochozoa</taxon>
        <taxon>Mollusca</taxon>
        <taxon>Bivalvia</taxon>
        <taxon>Autobranchia</taxon>
        <taxon>Pteriomorphia</taxon>
        <taxon>Pectinida</taxon>
        <taxon>Pectinoidea</taxon>
        <taxon>Pectinidae</taxon>
        <taxon>Mizuhopecten</taxon>
    </lineage>
</organism>
<comment type="caution">
    <text evidence="3">Lacks conserved residue(s) required for the propagation of feature annotation.</text>
</comment>
<dbReference type="PROSITE" id="PS50825">
    <property type="entry name" value="HYR"/>
    <property type="match status" value="1"/>
</dbReference>
<gene>
    <name evidence="6" type="ORF">KP79_PYT03357</name>
</gene>
<keyword evidence="1" id="KW-0677">Repeat</keyword>
<reference evidence="6 7" key="1">
    <citation type="journal article" date="2017" name="Nat. Ecol. Evol.">
        <title>Scallop genome provides insights into evolution of bilaterian karyotype and development.</title>
        <authorList>
            <person name="Wang S."/>
            <person name="Zhang J."/>
            <person name="Jiao W."/>
            <person name="Li J."/>
            <person name="Xun X."/>
            <person name="Sun Y."/>
            <person name="Guo X."/>
            <person name="Huan P."/>
            <person name="Dong B."/>
            <person name="Zhang L."/>
            <person name="Hu X."/>
            <person name="Sun X."/>
            <person name="Wang J."/>
            <person name="Zhao C."/>
            <person name="Wang Y."/>
            <person name="Wang D."/>
            <person name="Huang X."/>
            <person name="Wang R."/>
            <person name="Lv J."/>
            <person name="Li Y."/>
            <person name="Zhang Z."/>
            <person name="Liu B."/>
            <person name="Lu W."/>
            <person name="Hui Y."/>
            <person name="Liang J."/>
            <person name="Zhou Z."/>
            <person name="Hou R."/>
            <person name="Li X."/>
            <person name="Liu Y."/>
            <person name="Li H."/>
            <person name="Ning X."/>
            <person name="Lin Y."/>
            <person name="Zhao L."/>
            <person name="Xing Q."/>
            <person name="Dou J."/>
            <person name="Li Y."/>
            <person name="Mao J."/>
            <person name="Guo H."/>
            <person name="Dou H."/>
            <person name="Li T."/>
            <person name="Mu C."/>
            <person name="Jiang W."/>
            <person name="Fu Q."/>
            <person name="Fu X."/>
            <person name="Miao Y."/>
            <person name="Liu J."/>
            <person name="Yu Q."/>
            <person name="Li R."/>
            <person name="Liao H."/>
            <person name="Li X."/>
            <person name="Kong Y."/>
            <person name="Jiang Z."/>
            <person name="Chourrout D."/>
            <person name="Li R."/>
            <person name="Bao Z."/>
        </authorList>
    </citation>
    <scope>NUCLEOTIDE SEQUENCE [LARGE SCALE GENOMIC DNA]</scope>
    <source>
        <strain evidence="6 7">PY_sf001</strain>
    </source>
</reference>
<dbReference type="InterPro" id="IPR003410">
    <property type="entry name" value="HYR_dom"/>
</dbReference>
<evidence type="ECO:0000256" key="1">
    <source>
        <dbReference type="ARBA" id="ARBA00022737"/>
    </source>
</evidence>
<dbReference type="PROSITE" id="PS50923">
    <property type="entry name" value="SUSHI"/>
    <property type="match status" value="1"/>
</dbReference>
<evidence type="ECO:0000259" key="4">
    <source>
        <dbReference type="PROSITE" id="PS50825"/>
    </source>
</evidence>
<dbReference type="Proteomes" id="UP000242188">
    <property type="component" value="Unassembled WGS sequence"/>
</dbReference>
<protein>
    <submittedName>
        <fullName evidence="6">Sushi repeat-containing protein SRPX2</fullName>
    </submittedName>
</protein>
<evidence type="ECO:0000256" key="2">
    <source>
        <dbReference type="ARBA" id="ARBA00023157"/>
    </source>
</evidence>
<evidence type="ECO:0000256" key="3">
    <source>
        <dbReference type="PROSITE-ProRule" id="PRU00302"/>
    </source>
</evidence>
<sequence length="184" mass="19493">MSCLPFIVSDIVKPQVTCPPSRTISVKDVSSSEEVDTVLESDIIKSDIVGITDVIINPTTLTVSGSNLGSHIVTIIVRDAASNSAVCNFDVAVKIDPCSPLALTTPLHGSKVCNEVAGGYSCTLTCESGYVFYQYPTTNLSMQCRMGNPWNPEAVPACVPGKGCSCLCPRQGLTSVNERQCVCK</sequence>
<evidence type="ECO:0000313" key="6">
    <source>
        <dbReference type="EMBL" id="OWF34529.1"/>
    </source>
</evidence>
<evidence type="ECO:0000313" key="7">
    <source>
        <dbReference type="Proteomes" id="UP000242188"/>
    </source>
</evidence>
<dbReference type="OrthoDB" id="10587724at2759"/>
<feature type="domain" description="HYR" evidence="4">
    <location>
        <begin position="9"/>
        <end position="95"/>
    </location>
</feature>
<dbReference type="Pfam" id="PF02494">
    <property type="entry name" value="HYR"/>
    <property type="match status" value="1"/>
</dbReference>
<evidence type="ECO:0000259" key="5">
    <source>
        <dbReference type="PROSITE" id="PS50923"/>
    </source>
</evidence>
<keyword evidence="3" id="KW-0768">Sushi</keyword>
<dbReference type="EMBL" id="NEDP02082504">
    <property type="protein sequence ID" value="OWF34529.1"/>
    <property type="molecule type" value="Genomic_DNA"/>
</dbReference>
<dbReference type="AlphaFoldDB" id="A0A210PDF8"/>
<proteinExistence type="predicted"/>